<keyword evidence="2" id="KW-0808">Transferase</keyword>
<dbReference type="InterPro" id="IPR013216">
    <property type="entry name" value="Methyltransf_11"/>
</dbReference>
<dbReference type="EMBL" id="DSRU01000025">
    <property type="protein sequence ID" value="HFM96486.1"/>
    <property type="molecule type" value="Genomic_DNA"/>
</dbReference>
<proteinExistence type="predicted"/>
<dbReference type="Gene3D" id="3.40.50.150">
    <property type="entry name" value="Vaccinia Virus protein VP39"/>
    <property type="match status" value="1"/>
</dbReference>
<dbReference type="GO" id="GO:0008757">
    <property type="term" value="F:S-adenosylmethionine-dependent methyltransferase activity"/>
    <property type="evidence" value="ECO:0007669"/>
    <property type="project" value="InterPro"/>
</dbReference>
<reference evidence="2" key="1">
    <citation type="journal article" date="2020" name="mSystems">
        <title>Genome- and Community-Level Interaction Insights into Carbon Utilization and Element Cycling Functions of Hydrothermarchaeota in Hydrothermal Sediment.</title>
        <authorList>
            <person name="Zhou Z."/>
            <person name="Liu Y."/>
            <person name="Xu W."/>
            <person name="Pan J."/>
            <person name="Luo Z.H."/>
            <person name="Li M."/>
        </authorList>
    </citation>
    <scope>NUCLEOTIDE SEQUENCE [LARGE SCALE GENOMIC DNA]</scope>
    <source>
        <strain evidence="2">SpSt-418</strain>
    </source>
</reference>
<dbReference type="SUPFAM" id="SSF53335">
    <property type="entry name" value="S-adenosyl-L-methionine-dependent methyltransferases"/>
    <property type="match status" value="1"/>
</dbReference>
<keyword evidence="2" id="KW-0489">Methyltransferase</keyword>
<feature type="domain" description="Methyltransferase type 11" evidence="1">
    <location>
        <begin position="88"/>
        <end position="187"/>
    </location>
</feature>
<evidence type="ECO:0000313" key="2">
    <source>
        <dbReference type="EMBL" id="HFM96486.1"/>
    </source>
</evidence>
<comment type="caution">
    <text evidence="2">The sequence shown here is derived from an EMBL/GenBank/DDBJ whole genome shotgun (WGS) entry which is preliminary data.</text>
</comment>
<dbReference type="CDD" id="cd02440">
    <property type="entry name" value="AdoMet_MTases"/>
    <property type="match status" value="1"/>
</dbReference>
<dbReference type="InterPro" id="IPR029063">
    <property type="entry name" value="SAM-dependent_MTases_sf"/>
</dbReference>
<dbReference type="AlphaFoldDB" id="A0A7C3KB51"/>
<dbReference type="GO" id="GO:0032259">
    <property type="term" value="P:methylation"/>
    <property type="evidence" value="ECO:0007669"/>
    <property type="project" value="UniProtKB-KW"/>
</dbReference>
<dbReference type="Pfam" id="PF08241">
    <property type="entry name" value="Methyltransf_11"/>
    <property type="match status" value="1"/>
</dbReference>
<name>A0A7C3KB51_9CYAN</name>
<accession>A0A7C3KB51</accession>
<organism evidence="2">
    <name type="scientific">Oscillatoriales cyanobacterium SpSt-418</name>
    <dbReference type="NCBI Taxonomy" id="2282169"/>
    <lineage>
        <taxon>Bacteria</taxon>
        <taxon>Bacillati</taxon>
        <taxon>Cyanobacteriota</taxon>
        <taxon>Cyanophyceae</taxon>
        <taxon>Oscillatoriophycideae</taxon>
        <taxon>Oscillatoriales</taxon>
    </lineage>
</organism>
<sequence length="247" mass="27599">MAKREQQDTFVSASNSYLGSLPKAQDWQPQIAAIAQRFNREYRGEKVNLPDEVMAMPVAQEYASGLLQSKLASPFWQLAKPQKNQRWLDLGCGVSFMIYPWRDWDAIFYGQDISTVARDLVNSRGSQLNSKLFKGVKLAAAHELEYEPNFFDGAISTGVSCYYPIAYWADVLSAVKKVLKPGGVFVFDIADAEQPLAENWAILETYLDAEVFLEPMSDWKKAIAAAGGKIVKTLPGEILTLVKVQFS</sequence>
<evidence type="ECO:0000259" key="1">
    <source>
        <dbReference type="Pfam" id="PF08241"/>
    </source>
</evidence>
<protein>
    <submittedName>
        <fullName evidence="2">Class I SAM-dependent methyltransferase</fullName>
    </submittedName>
</protein>
<gene>
    <name evidence="2" type="ORF">ENR64_01720</name>
</gene>